<feature type="compositionally biased region" description="Polar residues" evidence="1">
    <location>
        <begin position="1"/>
        <end position="11"/>
    </location>
</feature>
<sequence length="275" mass="31128">MSNLAPRSSFSPHIPDTTEKPSTSSSSAKGKRKAIYHVKPTEDTKMLDLKSMKWDAVKQKTGWREAKERKQPDMTYNMERLEQKQGKSLAVAPKKESSQLFLRNSLKQAKKSPEESTVIQDPYLTSFSTLKDANKKLIGDLDSPEIVIAVTPRMNIPHRNSTDTNANTFMQDTFSSSRKGTITKLTDPSTSFQGYDWKMKNLIEKTPSVKPETTSMLLKPQEVLSCRYLRLSKNNVKTLIKLCKDAGMDVDIHPHMNESEMNANKIFSRKPNTAL</sequence>
<dbReference type="PANTHER" id="PTHR35679">
    <property type="entry name" value="RIKEN CDNA 4933402J07 GENE"/>
    <property type="match status" value="1"/>
</dbReference>
<dbReference type="AlphaFoldDB" id="A0A6P5K819"/>
<dbReference type="InParanoid" id="A0A6P5K819"/>
<evidence type="ECO:0000256" key="1">
    <source>
        <dbReference type="SAM" id="MobiDB-lite"/>
    </source>
</evidence>
<reference evidence="3" key="1">
    <citation type="submission" date="2025-08" db="UniProtKB">
        <authorList>
            <consortium name="RefSeq"/>
        </authorList>
    </citation>
    <scope>IDENTIFICATION</scope>
    <source>
        <tissue evidence="3">Spleen</tissue>
    </source>
</reference>
<name>A0A6P5K819_PHACI</name>
<keyword evidence="2" id="KW-1185">Reference proteome</keyword>
<dbReference type="CTD" id="109310789"/>
<dbReference type="InterPro" id="IPR029171">
    <property type="entry name" value="DUF4638"/>
</dbReference>
<dbReference type="Proteomes" id="UP000515140">
    <property type="component" value="Unplaced"/>
</dbReference>
<dbReference type="GeneID" id="110207462"/>
<feature type="region of interest" description="Disordered" evidence="1">
    <location>
        <begin position="1"/>
        <end position="39"/>
    </location>
</feature>
<evidence type="ECO:0000313" key="2">
    <source>
        <dbReference type="Proteomes" id="UP000515140"/>
    </source>
</evidence>
<dbReference type="FunCoup" id="A0A6P5K819">
    <property type="interactions" value="7"/>
</dbReference>
<organism evidence="2 3">
    <name type="scientific">Phascolarctos cinereus</name>
    <name type="common">Koala</name>
    <dbReference type="NCBI Taxonomy" id="38626"/>
    <lineage>
        <taxon>Eukaryota</taxon>
        <taxon>Metazoa</taxon>
        <taxon>Chordata</taxon>
        <taxon>Craniata</taxon>
        <taxon>Vertebrata</taxon>
        <taxon>Euteleostomi</taxon>
        <taxon>Mammalia</taxon>
        <taxon>Metatheria</taxon>
        <taxon>Diprotodontia</taxon>
        <taxon>Phascolarctidae</taxon>
        <taxon>Phascolarctos</taxon>
    </lineage>
</organism>
<protein>
    <submittedName>
        <fullName evidence="3">Uncharacterized protein C16orf78 homolog</fullName>
    </submittedName>
</protein>
<accession>A0A6P5K819</accession>
<evidence type="ECO:0000313" key="3">
    <source>
        <dbReference type="RefSeq" id="XP_020840786.1"/>
    </source>
</evidence>
<proteinExistence type="predicted"/>
<dbReference type="RefSeq" id="XP_020840786.1">
    <property type="nucleotide sequence ID" value="XM_020985127.1"/>
</dbReference>
<dbReference type="Pfam" id="PF15472">
    <property type="entry name" value="DUF4638"/>
    <property type="match status" value="1"/>
</dbReference>
<dbReference type="PANTHER" id="PTHR35679:SF1">
    <property type="entry name" value="RIKEN CDNA 4933402J07 GENE"/>
    <property type="match status" value="1"/>
</dbReference>
<dbReference type="KEGG" id="pcw:110207462"/>
<gene>
    <name evidence="3" type="primary">CUNH16orf78</name>
</gene>